<keyword evidence="3" id="KW-0804">Transcription</keyword>
<protein>
    <submittedName>
        <fullName evidence="6">TetR family transcriptional regulator</fullName>
    </submittedName>
</protein>
<comment type="caution">
    <text evidence="6">The sequence shown here is derived from an EMBL/GenBank/DDBJ whole genome shotgun (WGS) entry which is preliminary data.</text>
</comment>
<dbReference type="AlphaFoldDB" id="A0A7K1LKH7"/>
<dbReference type="SUPFAM" id="SSF46689">
    <property type="entry name" value="Homeodomain-like"/>
    <property type="match status" value="1"/>
</dbReference>
<reference evidence="6 7" key="1">
    <citation type="submission" date="2019-12" db="EMBL/GenBank/DDBJ databases">
        <authorList>
            <person name="Li J."/>
            <person name="Shi Y."/>
            <person name="Xu G."/>
            <person name="Xiao D."/>
            <person name="Ran X."/>
        </authorList>
    </citation>
    <scope>NUCLEOTIDE SEQUENCE [LARGE SCALE GENOMIC DNA]</scope>
    <source>
        <strain evidence="6 7">JCM 15915</strain>
    </source>
</reference>
<evidence type="ECO:0000256" key="1">
    <source>
        <dbReference type="ARBA" id="ARBA00023015"/>
    </source>
</evidence>
<evidence type="ECO:0000256" key="3">
    <source>
        <dbReference type="ARBA" id="ARBA00023163"/>
    </source>
</evidence>
<sequence length="200" mass="21711">MSTAETTKKHHHGDLRRALIDSGIEILEEGAPFSLRAVARRVGVSQTAPYRHFRDKMHLEAAMAAEGFRDLRERLESVVAESGESATPLEELAVVYVRRAVDCPALYGLMFAQPCGEDDERLHASASVFDVLERVAHAGYPDRDSHALANAGWALAHGLVSLHLAGKYGDVSQRGLESRVRESFAAILGAEASPDTPVTP</sequence>
<accession>A0A7K1LKH7</accession>
<dbReference type="SUPFAM" id="SSF48498">
    <property type="entry name" value="Tetracyclin repressor-like, C-terminal domain"/>
    <property type="match status" value="1"/>
</dbReference>
<dbReference type="PANTHER" id="PTHR30055:SF220">
    <property type="entry name" value="TETR-FAMILY REGULATORY PROTEIN"/>
    <property type="match status" value="1"/>
</dbReference>
<proteinExistence type="predicted"/>
<feature type="DNA-binding region" description="H-T-H motif" evidence="4">
    <location>
        <begin position="34"/>
        <end position="53"/>
    </location>
</feature>
<evidence type="ECO:0000256" key="4">
    <source>
        <dbReference type="PROSITE-ProRule" id="PRU00335"/>
    </source>
</evidence>
<dbReference type="RefSeq" id="WP_129316213.1">
    <property type="nucleotide sequence ID" value="NZ_NOIQ01000020.1"/>
</dbReference>
<dbReference type="InterPro" id="IPR050109">
    <property type="entry name" value="HTH-type_TetR-like_transc_reg"/>
</dbReference>
<dbReference type="InterPro" id="IPR009057">
    <property type="entry name" value="Homeodomain-like_sf"/>
</dbReference>
<dbReference type="Gene3D" id="1.10.357.10">
    <property type="entry name" value="Tetracycline Repressor, domain 2"/>
    <property type="match status" value="1"/>
</dbReference>
<evidence type="ECO:0000259" key="5">
    <source>
        <dbReference type="PROSITE" id="PS50977"/>
    </source>
</evidence>
<feature type="domain" description="HTH tetR-type" evidence="5">
    <location>
        <begin position="13"/>
        <end position="71"/>
    </location>
</feature>
<dbReference type="InterPro" id="IPR001647">
    <property type="entry name" value="HTH_TetR"/>
</dbReference>
<dbReference type="GO" id="GO:0003700">
    <property type="term" value="F:DNA-binding transcription factor activity"/>
    <property type="evidence" value="ECO:0007669"/>
    <property type="project" value="TreeGrafter"/>
</dbReference>
<evidence type="ECO:0000313" key="6">
    <source>
        <dbReference type="EMBL" id="MUN55452.1"/>
    </source>
</evidence>
<name>A0A7K1LKH7_9MICC</name>
<dbReference type="EMBL" id="WOGT01000006">
    <property type="protein sequence ID" value="MUN55452.1"/>
    <property type="molecule type" value="Genomic_DNA"/>
</dbReference>
<keyword evidence="2 4" id="KW-0238">DNA-binding</keyword>
<dbReference type="Proteomes" id="UP000462152">
    <property type="component" value="Unassembled WGS sequence"/>
</dbReference>
<keyword evidence="7" id="KW-1185">Reference proteome</keyword>
<dbReference type="GO" id="GO:0000976">
    <property type="term" value="F:transcription cis-regulatory region binding"/>
    <property type="evidence" value="ECO:0007669"/>
    <property type="project" value="TreeGrafter"/>
</dbReference>
<dbReference type="Pfam" id="PF13305">
    <property type="entry name" value="TetR_C_33"/>
    <property type="match status" value="1"/>
</dbReference>
<evidence type="ECO:0000313" key="7">
    <source>
        <dbReference type="Proteomes" id="UP000462152"/>
    </source>
</evidence>
<dbReference type="InterPro" id="IPR025996">
    <property type="entry name" value="MT1864/Rv1816-like_C"/>
</dbReference>
<dbReference type="OrthoDB" id="3173376at2"/>
<dbReference type="InterPro" id="IPR036271">
    <property type="entry name" value="Tet_transcr_reg_TetR-rel_C_sf"/>
</dbReference>
<dbReference type="PANTHER" id="PTHR30055">
    <property type="entry name" value="HTH-TYPE TRANSCRIPTIONAL REGULATOR RUTR"/>
    <property type="match status" value="1"/>
</dbReference>
<dbReference type="PROSITE" id="PS50977">
    <property type="entry name" value="HTH_TETR_2"/>
    <property type="match status" value="1"/>
</dbReference>
<gene>
    <name evidence="6" type="ORF">GMA10_09565</name>
</gene>
<organism evidence="6 7">
    <name type="scientific">Rothia koreensis</name>
    <dbReference type="NCBI Taxonomy" id="592378"/>
    <lineage>
        <taxon>Bacteria</taxon>
        <taxon>Bacillati</taxon>
        <taxon>Actinomycetota</taxon>
        <taxon>Actinomycetes</taxon>
        <taxon>Micrococcales</taxon>
        <taxon>Micrococcaceae</taxon>
        <taxon>Rothia</taxon>
    </lineage>
</organism>
<evidence type="ECO:0000256" key="2">
    <source>
        <dbReference type="ARBA" id="ARBA00023125"/>
    </source>
</evidence>
<keyword evidence="1" id="KW-0805">Transcription regulation</keyword>